<evidence type="ECO:0000313" key="4">
    <source>
        <dbReference type="WBParaSite" id="Gr19_v10_g370.t1"/>
    </source>
</evidence>
<dbReference type="WBParaSite" id="Gr19_v10_g370.t1">
    <property type="protein sequence ID" value="Gr19_v10_g370.t1"/>
    <property type="gene ID" value="Gr19_v10_g370"/>
</dbReference>
<organism evidence="3 4">
    <name type="scientific">Globodera rostochiensis</name>
    <name type="common">Golden nematode worm</name>
    <name type="synonym">Heterodera rostochiensis</name>
    <dbReference type="NCBI Taxonomy" id="31243"/>
    <lineage>
        <taxon>Eukaryota</taxon>
        <taxon>Metazoa</taxon>
        <taxon>Ecdysozoa</taxon>
        <taxon>Nematoda</taxon>
        <taxon>Chromadorea</taxon>
        <taxon>Rhabditida</taxon>
        <taxon>Tylenchina</taxon>
        <taxon>Tylenchomorpha</taxon>
        <taxon>Tylenchoidea</taxon>
        <taxon>Heteroderidae</taxon>
        <taxon>Heteroderinae</taxon>
        <taxon>Globodera</taxon>
    </lineage>
</organism>
<feature type="region of interest" description="Disordered" evidence="1">
    <location>
        <begin position="140"/>
        <end position="206"/>
    </location>
</feature>
<reference evidence="4" key="1">
    <citation type="submission" date="2022-11" db="UniProtKB">
        <authorList>
            <consortium name="WormBaseParasite"/>
        </authorList>
    </citation>
    <scope>IDENTIFICATION</scope>
</reference>
<proteinExistence type="predicted"/>
<feature type="domain" description="Ground-like" evidence="2">
    <location>
        <begin position="201"/>
        <end position="269"/>
    </location>
</feature>
<feature type="compositionally biased region" description="Basic and acidic residues" evidence="1">
    <location>
        <begin position="161"/>
        <end position="172"/>
    </location>
</feature>
<dbReference type="Proteomes" id="UP000887572">
    <property type="component" value="Unplaced"/>
</dbReference>
<feature type="compositionally biased region" description="Basic residues" evidence="1">
    <location>
        <begin position="318"/>
        <end position="328"/>
    </location>
</feature>
<accession>A0A914HS04</accession>
<evidence type="ECO:0000313" key="3">
    <source>
        <dbReference type="Proteomes" id="UP000887572"/>
    </source>
</evidence>
<evidence type="ECO:0000256" key="1">
    <source>
        <dbReference type="SAM" id="MobiDB-lite"/>
    </source>
</evidence>
<name>A0A914HS04_GLORO</name>
<dbReference type="InterPro" id="IPR007284">
    <property type="entry name" value="Ground-like_dom"/>
</dbReference>
<sequence>MFSLSPPPPSLLMFCRYSFIFLHLSTELAAQLFLPASHLPAAALSISPKTSKDCAWSSKYGRQQQPLAATNLDKKQLLGQQLDEAKKVKALINLLNVRRKPAKMATKFEEMPSKSMALGADLGLMLRTIEQKFEGPLKVEENEIRKKKKKASANTGGKNKGKVEFRRAKRDNGPQGEEGNSVLEKPLNPPNSEGDGTATGRCNSERIRRTIKRAKGRDAAAIKRNIQTLAERQFDAKFNVICANADFSYISNTEEFCQEQINGNTCYVFRQLQRIPKFVAESEGGGEEEEEEEEEGEKEAGEEKEEEQFAQQFAALGRRGRKRKRGPN</sequence>
<protein>
    <submittedName>
        <fullName evidence="4">Ground-like domain-containing protein</fullName>
    </submittedName>
</protein>
<feature type="compositionally biased region" description="Acidic residues" evidence="1">
    <location>
        <begin position="284"/>
        <end position="308"/>
    </location>
</feature>
<keyword evidence="3" id="KW-1185">Reference proteome</keyword>
<dbReference type="AlphaFoldDB" id="A0A914HS04"/>
<dbReference type="Pfam" id="PF04155">
    <property type="entry name" value="Ground-like"/>
    <property type="match status" value="1"/>
</dbReference>
<feature type="region of interest" description="Disordered" evidence="1">
    <location>
        <begin position="280"/>
        <end position="328"/>
    </location>
</feature>
<evidence type="ECO:0000259" key="2">
    <source>
        <dbReference type="Pfam" id="PF04155"/>
    </source>
</evidence>